<dbReference type="KEGG" id="poj:PtoMrB4_41980"/>
<dbReference type="InterPro" id="IPR050832">
    <property type="entry name" value="Bact_Acetyltransf"/>
</dbReference>
<dbReference type="PROSITE" id="PS51186">
    <property type="entry name" value="GNAT"/>
    <property type="match status" value="1"/>
</dbReference>
<accession>A0A679GG99</accession>
<organism evidence="4 5">
    <name type="scientific">Metapseudomonas otitidis</name>
    <dbReference type="NCBI Taxonomy" id="319939"/>
    <lineage>
        <taxon>Bacteria</taxon>
        <taxon>Pseudomonadati</taxon>
        <taxon>Pseudomonadota</taxon>
        <taxon>Gammaproteobacteria</taxon>
        <taxon>Pseudomonadales</taxon>
        <taxon>Pseudomonadaceae</taxon>
        <taxon>Metapseudomonas</taxon>
    </lineage>
</organism>
<evidence type="ECO:0000256" key="1">
    <source>
        <dbReference type="ARBA" id="ARBA00022679"/>
    </source>
</evidence>
<name>A0A679GG99_9GAMM</name>
<evidence type="ECO:0000313" key="4">
    <source>
        <dbReference type="EMBL" id="BCA30221.1"/>
    </source>
</evidence>
<dbReference type="InterPro" id="IPR000182">
    <property type="entry name" value="GNAT_dom"/>
</dbReference>
<dbReference type="GO" id="GO:0016747">
    <property type="term" value="F:acyltransferase activity, transferring groups other than amino-acyl groups"/>
    <property type="evidence" value="ECO:0007669"/>
    <property type="project" value="InterPro"/>
</dbReference>
<sequence length="174" mass="19827">MSLHTLNLRLATEADRTFLRMLYGTTRAHELEHTPWDQAARERFVDQQFQAQRSYYQAHYADAEQYVIEASGQPIGRAYLLWTDTHLQIIDLALLPEACGRGIGGELLGRFLERADREGLSAGLHVESYNPAQRLYFRHGFEVVGENGVYLKLRRHPRGHQAAAEPALRPAMPS</sequence>
<dbReference type="InterPro" id="IPR016181">
    <property type="entry name" value="Acyl_CoA_acyltransferase"/>
</dbReference>
<evidence type="ECO:0000256" key="2">
    <source>
        <dbReference type="ARBA" id="ARBA00023315"/>
    </source>
</evidence>
<protein>
    <submittedName>
        <fullName evidence="4">N-acetyltransferase</fullName>
    </submittedName>
</protein>
<keyword evidence="2" id="KW-0012">Acyltransferase</keyword>
<dbReference type="AlphaFoldDB" id="A0A679GG99"/>
<dbReference type="Proteomes" id="UP000501237">
    <property type="component" value="Chromosome"/>
</dbReference>
<dbReference type="Pfam" id="PF00583">
    <property type="entry name" value="Acetyltransf_1"/>
    <property type="match status" value="1"/>
</dbReference>
<feature type="domain" description="N-acetyltransferase" evidence="3">
    <location>
        <begin position="6"/>
        <end position="174"/>
    </location>
</feature>
<evidence type="ECO:0000259" key="3">
    <source>
        <dbReference type="PROSITE" id="PS51186"/>
    </source>
</evidence>
<evidence type="ECO:0000313" key="5">
    <source>
        <dbReference type="Proteomes" id="UP000501237"/>
    </source>
</evidence>
<dbReference type="EMBL" id="AP022642">
    <property type="protein sequence ID" value="BCA30221.1"/>
    <property type="molecule type" value="Genomic_DNA"/>
</dbReference>
<keyword evidence="1 4" id="KW-0808">Transferase</keyword>
<dbReference type="PANTHER" id="PTHR43877">
    <property type="entry name" value="AMINOALKYLPHOSPHONATE N-ACETYLTRANSFERASE-RELATED-RELATED"/>
    <property type="match status" value="1"/>
</dbReference>
<dbReference type="Gene3D" id="3.40.630.30">
    <property type="match status" value="1"/>
</dbReference>
<gene>
    <name evidence="4" type="ORF">PtoMrB4_41980</name>
</gene>
<dbReference type="SUPFAM" id="SSF55729">
    <property type="entry name" value="Acyl-CoA N-acyltransferases (Nat)"/>
    <property type="match status" value="1"/>
</dbReference>
<dbReference type="CDD" id="cd04301">
    <property type="entry name" value="NAT_SF"/>
    <property type="match status" value="1"/>
</dbReference>
<reference evidence="4 5" key="1">
    <citation type="journal article" date="2020" name="Microbiol. Resour. Announc.">
        <title>Complete genome sequence of Pseudomonas otitidis strain MrB4, isolated from Lake Biwa in Japan.</title>
        <authorList>
            <person name="Miyazaki K."/>
            <person name="Hase E."/>
            <person name="Maruya T."/>
        </authorList>
    </citation>
    <scope>NUCLEOTIDE SEQUENCE [LARGE SCALE GENOMIC DNA]</scope>
    <source>
        <strain evidence="4 5">MrB4</strain>
    </source>
</reference>
<proteinExistence type="predicted"/>